<protein>
    <submittedName>
        <fullName evidence="4">Fe-S cluster assembly protein SufB</fullName>
    </submittedName>
</protein>
<evidence type="ECO:0000313" key="5">
    <source>
        <dbReference type="Proteomes" id="UP000528734"/>
    </source>
</evidence>
<dbReference type="NCBIfam" id="TIGR01980">
    <property type="entry name" value="sufB"/>
    <property type="match status" value="1"/>
</dbReference>
<name>A0A7Y4H0U5_9BRAD</name>
<evidence type="ECO:0000259" key="2">
    <source>
        <dbReference type="Pfam" id="PF01458"/>
    </source>
</evidence>
<evidence type="ECO:0000313" key="4">
    <source>
        <dbReference type="EMBL" id="NOJ44817.1"/>
    </source>
</evidence>
<dbReference type="Pfam" id="PF19295">
    <property type="entry name" value="SufBD_N"/>
    <property type="match status" value="1"/>
</dbReference>
<evidence type="ECO:0000259" key="3">
    <source>
        <dbReference type="Pfam" id="PF19295"/>
    </source>
</evidence>
<dbReference type="RefSeq" id="WP_171707742.1">
    <property type="nucleotide sequence ID" value="NZ_JAAVLW010000001.1"/>
</dbReference>
<feature type="domain" description="SUF system FeS cluster assembly SufBD core" evidence="2">
    <location>
        <begin position="228"/>
        <end position="470"/>
    </location>
</feature>
<dbReference type="GO" id="GO:0016226">
    <property type="term" value="P:iron-sulfur cluster assembly"/>
    <property type="evidence" value="ECO:0007669"/>
    <property type="project" value="InterPro"/>
</dbReference>
<dbReference type="EMBL" id="JAAVLW010000001">
    <property type="protein sequence ID" value="NOJ44817.1"/>
    <property type="molecule type" value="Genomic_DNA"/>
</dbReference>
<dbReference type="InterPro" id="IPR037284">
    <property type="entry name" value="SUF_FeS_clus_asmbl_SufBD_sf"/>
</dbReference>
<comment type="similarity">
    <text evidence="1">Belongs to the iron-sulfur cluster assembly SufBD family.</text>
</comment>
<dbReference type="InterPro" id="IPR000825">
    <property type="entry name" value="SUF_FeS_clus_asmbl_SufBD_core"/>
</dbReference>
<dbReference type="PANTHER" id="PTHR30508:SF1">
    <property type="entry name" value="UPF0051 PROTEIN ABCI8, CHLOROPLASTIC-RELATED"/>
    <property type="match status" value="1"/>
</dbReference>
<dbReference type="PANTHER" id="PTHR30508">
    <property type="entry name" value="FES CLUSTER ASSEMBLY PROTEIN SUF"/>
    <property type="match status" value="1"/>
</dbReference>
<feature type="domain" description="SUF system FeS cluster assembly SufBD N-terminal" evidence="3">
    <location>
        <begin position="160"/>
        <end position="219"/>
    </location>
</feature>
<dbReference type="Pfam" id="PF01458">
    <property type="entry name" value="SUFBD_core"/>
    <property type="match status" value="1"/>
</dbReference>
<dbReference type="Proteomes" id="UP000528734">
    <property type="component" value="Unassembled WGS sequence"/>
</dbReference>
<gene>
    <name evidence="4" type="primary">sufB</name>
    <name evidence="4" type="ORF">HCN50_00890</name>
</gene>
<evidence type="ECO:0000256" key="1">
    <source>
        <dbReference type="ARBA" id="ARBA00043967"/>
    </source>
</evidence>
<proteinExistence type="inferred from homology"/>
<sequence>MVAAVKDTVDRVRSIDVDQYRYGFETLIESDKAPKGLSEETVRFISAKKNEPAWMLEWRLEAYRRWLTMTEPTWARVNYPKIDYQDIHYYAAPKPKKTLSSIDEIDPEILKTYEKLGIPLREVAILEGVEPPPGGEPSANRKIAVDAVFDSVSVATTFQKELKAAGVIFMPISEAIREHPELVKQYLGSVVPTSDNYFATLNSAVFSDGSFVYVPPGVRCPMELSTYFRINERNTGQFERTLIIADKGAYVSYLEGCTAPQRDENQLHAAVVELVALDDAEIKYSTVQNWYPGNSEGKGGIYNFVTKRGDCRGNHSKISWTQVETGSAITWKYPSCILRGDNSRGEFYSIAISNGYQQVDSGTKMLHLGKNTSSRIISKGIAAGKSQNTYRGLVTAHRKATGARNYTACDSLLIGDKCGAHTVPYVEAKNSSATFEHEATTSKISEDVLFYCTQRGLSQEEAVGLVVNGFVKDVLQQLPMEFAVEAQKLISISLEGSVG</sequence>
<reference evidence="4 5" key="1">
    <citation type="submission" date="2020-03" db="EMBL/GenBank/DDBJ databases">
        <title>Bradyrhizobium diversity isolated from nodules of Muelleranthus trifoliolatus.</title>
        <authorList>
            <person name="Klepa M."/>
            <person name="Helene L."/>
            <person name="Hungria M."/>
        </authorList>
    </citation>
    <scope>NUCLEOTIDE SEQUENCE [LARGE SCALE GENOMIC DNA]</scope>
    <source>
        <strain evidence="4 5">WSM 1744</strain>
    </source>
</reference>
<dbReference type="NCBIfam" id="NF008773">
    <property type="entry name" value="PRK11814.1"/>
    <property type="match status" value="1"/>
</dbReference>
<accession>A0A7Y4H0U5</accession>
<dbReference type="InterPro" id="IPR055346">
    <property type="entry name" value="Fe-S_cluster_assembly_SufBD"/>
</dbReference>
<dbReference type="InterPro" id="IPR045595">
    <property type="entry name" value="SufBD_N"/>
</dbReference>
<organism evidence="4 5">
    <name type="scientific">Bradyrhizobium archetypum</name>
    <dbReference type="NCBI Taxonomy" id="2721160"/>
    <lineage>
        <taxon>Bacteria</taxon>
        <taxon>Pseudomonadati</taxon>
        <taxon>Pseudomonadota</taxon>
        <taxon>Alphaproteobacteria</taxon>
        <taxon>Hyphomicrobiales</taxon>
        <taxon>Nitrobacteraceae</taxon>
        <taxon>Bradyrhizobium</taxon>
    </lineage>
</organism>
<dbReference type="InterPro" id="IPR010231">
    <property type="entry name" value="SUF_FeS_clus_asmbl_SufB"/>
</dbReference>
<dbReference type="SUPFAM" id="SSF101960">
    <property type="entry name" value="Stabilizer of iron transporter SufD"/>
    <property type="match status" value="1"/>
</dbReference>
<keyword evidence="5" id="KW-1185">Reference proteome</keyword>
<dbReference type="AlphaFoldDB" id="A0A7Y4H0U5"/>
<comment type="caution">
    <text evidence="4">The sequence shown here is derived from an EMBL/GenBank/DDBJ whole genome shotgun (WGS) entry which is preliminary data.</text>
</comment>